<dbReference type="AlphaFoldDB" id="A0A5M9MCJ8"/>
<gene>
    <name evidence="1" type="ORF">ATNIH1004_008847</name>
</gene>
<dbReference type="OrthoDB" id="6500128at2759"/>
<dbReference type="RefSeq" id="XP_033424002.1">
    <property type="nucleotide sequence ID" value="XM_033573450.1"/>
</dbReference>
<sequence length="126" mass="14071">MDNPLSAINTHVSEHIFEHAICGLLKNKGRILTLISYIYRTAGIKLHWYNGKIQAVDAYASLRQRSADFHRLITLSIQHKEEGDGNADPRDHSHTDDRIERIGTSVSLHGGSALMTVEGKTVKIVQ</sequence>
<dbReference type="GeneID" id="54331549"/>
<evidence type="ECO:0000313" key="1">
    <source>
        <dbReference type="EMBL" id="KAA8644641.1"/>
    </source>
</evidence>
<accession>A0A5M9MCJ8</accession>
<evidence type="ECO:0000313" key="2">
    <source>
        <dbReference type="Proteomes" id="UP000324241"/>
    </source>
</evidence>
<name>A0A5M9MCJ8_9EURO</name>
<organism evidence="1 2">
    <name type="scientific">Aspergillus tanneri</name>
    <dbReference type="NCBI Taxonomy" id="1220188"/>
    <lineage>
        <taxon>Eukaryota</taxon>
        <taxon>Fungi</taxon>
        <taxon>Dikarya</taxon>
        <taxon>Ascomycota</taxon>
        <taxon>Pezizomycotina</taxon>
        <taxon>Eurotiomycetes</taxon>
        <taxon>Eurotiomycetidae</taxon>
        <taxon>Eurotiales</taxon>
        <taxon>Aspergillaceae</taxon>
        <taxon>Aspergillus</taxon>
        <taxon>Aspergillus subgen. Circumdati</taxon>
    </lineage>
</organism>
<comment type="caution">
    <text evidence="1">The sequence shown here is derived from an EMBL/GenBank/DDBJ whole genome shotgun (WGS) entry which is preliminary data.</text>
</comment>
<proteinExistence type="predicted"/>
<dbReference type="EMBL" id="QUQM01000006">
    <property type="protein sequence ID" value="KAA8644641.1"/>
    <property type="molecule type" value="Genomic_DNA"/>
</dbReference>
<protein>
    <submittedName>
        <fullName evidence="1">Uncharacterized protein</fullName>
    </submittedName>
</protein>
<dbReference type="Proteomes" id="UP000324241">
    <property type="component" value="Unassembled WGS sequence"/>
</dbReference>
<reference evidence="1 2" key="1">
    <citation type="submission" date="2019-08" db="EMBL/GenBank/DDBJ databases">
        <title>The genome sequence of a newly discovered highly antifungal drug resistant Aspergillus species, Aspergillus tanneri NIH 1004.</title>
        <authorList>
            <person name="Mounaud S."/>
            <person name="Singh I."/>
            <person name="Joardar V."/>
            <person name="Pakala S."/>
            <person name="Pakala S."/>
            <person name="Venepally P."/>
            <person name="Chung J.K."/>
            <person name="Losada L."/>
            <person name="Nierman W.C."/>
        </authorList>
    </citation>
    <scope>NUCLEOTIDE SEQUENCE [LARGE SCALE GENOMIC DNA]</scope>
    <source>
        <strain evidence="1 2">NIH1004</strain>
    </source>
</reference>